<comment type="similarity">
    <text evidence="2">Belongs to the HAD-like hydrolase superfamily. CbbY/CbbZ/Gph/YieH family.</text>
</comment>
<dbReference type="AlphaFoldDB" id="A0A246EIZ3"/>
<dbReference type="SFLD" id="SFLDG01129">
    <property type="entry name" value="C1.5:_HAD__Beta-PGM__Phosphata"/>
    <property type="match status" value="1"/>
</dbReference>
<organism evidence="6 7">
    <name type="scientific">Fusobacterium nucleatum subsp. polymorphum</name>
    <name type="common">Fusobacterium polymorphum</name>
    <dbReference type="NCBI Taxonomy" id="76857"/>
    <lineage>
        <taxon>Bacteria</taxon>
        <taxon>Fusobacteriati</taxon>
        <taxon>Fusobacteriota</taxon>
        <taxon>Fusobacteriia</taxon>
        <taxon>Fusobacteriales</taxon>
        <taxon>Fusobacteriaceae</taxon>
        <taxon>Fusobacterium</taxon>
    </lineage>
</organism>
<evidence type="ECO:0000256" key="3">
    <source>
        <dbReference type="ARBA" id="ARBA00022723"/>
    </source>
</evidence>
<dbReference type="EMBL" id="NHRT01000001">
    <property type="protein sequence ID" value="OWP25781.1"/>
    <property type="molecule type" value="Genomic_DNA"/>
</dbReference>
<dbReference type="Gene3D" id="3.40.50.1000">
    <property type="entry name" value="HAD superfamily/HAD-like"/>
    <property type="match status" value="1"/>
</dbReference>
<keyword evidence="4" id="KW-0460">Magnesium</keyword>
<evidence type="ECO:0000313" key="7">
    <source>
        <dbReference type="Proteomes" id="UP000197470"/>
    </source>
</evidence>
<evidence type="ECO:0000313" key="6">
    <source>
        <dbReference type="EMBL" id="OWP25781.1"/>
    </source>
</evidence>
<dbReference type="NCBIfam" id="TIGR01509">
    <property type="entry name" value="HAD-SF-IA-v3"/>
    <property type="match status" value="1"/>
</dbReference>
<dbReference type="GO" id="GO:0003824">
    <property type="term" value="F:catalytic activity"/>
    <property type="evidence" value="ECO:0007669"/>
    <property type="project" value="UniProtKB-ARBA"/>
</dbReference>
<dbReference type="Pfam" id="PF13419">
    <property type="entry name" value="HAD_2"/>
    <property type="match status" value="1"/>
</dbReference>
<name>A0A246EIZ3_FUSNP</name>
<protein>
    <submittedName>
        <fullName evidence="6">Uncharacterized protein</fullName>
    </submittedName>
</protein>
<evidence type="ECO:0000256" key="4">
    <source>
        <dbReference type="ARBA" id="ARBA00022842"/>
    </source>
</evidence>
<keyword evidence="5" id="KW-0119">Carbohydrate metabolism</keyword>
<dbReference type="RefSeq" id="WP_088388986.1">
    <property type="nucleotide sequence ID" value="NZ_NHRT01000001.1"/>
</dbReference>
<evidence type="ECO:0000256" key="5">
    <source>
        <dbReference type="ARBA" id="ARBA00023277"/>
    </source>
</evidence>
<dbReference type="SFLD" id="SFLDS00003">
    <property type="entry name" value="Haloacid_Dehalogenase"/>
    <property type="match status" value="1"/>
</dbReference>
<dbReference type="InterPro" id="IPR041492">
    <property type="entry name" value="HAD_2"/>
</dbReference>
<dbReference type="SUPFAM" id="SSF56784">
    <property type="entry name" value="HAD-like"/>
    <property type="match status" value="1"/>
</dbReference>
<dbReference type="InterPro" id="IPR051600">
    <property type="entry name" value="Beta-PGM-like"/>
</dbReference>
<dbReference type="Proteomes" id="UP000197470">
    <property type="component" value="Unassembled WGS sequence"/>
</dbReference>
<dbReference type="InterPro" id="IPR006439">
    <property type="entry name" value="HAD-SF_hydro_IA"/>
</dbReference>
<dbReference type="PANTHER" id="PTHR46193">
    <property type="entry name" value="6-PHOSPHOGLUCONATE PHOSPHATASE"/>
    <property type="match status" value="1"/>
</dbReference>
<dbReference type="PANTHER" id="PTHR46193:SF18">
    <property type="entry name" value="HEXITOL PHOSPHATASE B"/>
    <property type="match status" value="1"/>
</dbReference>
<accession>A0A246EIZ3</accession>
<dbReference type="InterPro" id="IPR036412">
    <property type="entry name" value="HAD-like_sf"/>
</dbReference>
<gene>
    <name evidence="6" type="ORF">CA839_07650</name>
</gene>
<comment type="cofactor">
    <cofactor evidence="1">
        <name>Mg(2+)</name>
        <dbReference type="ChEBI" id="CHEBI:18420"/>
    </cofactor>
</comment>
<dbReference type="GO" id="GO:0046872">
    <property type="term" value="F:metal ion binding"/>
    <property type="evidence" value="ECO:0007669"/>
    <property type="project" value="UniProtKB-KW"/>
</dbReference>
<evidence type="ECO:0000256" key="2">
    <source>
        <dbReference type="ARBA" id="ARBA00006171"/>
    </source>
</evidence>
<dbReference type="InterPro" id="IPR023198">
    <property type="entry name" value="PGP-like_dom2"/>
</dbReference>
<comment type="caution">
    <text evidence="6">The sequence shown here is derived from an EMBL/GenBank/DDBJ whole genome shotgun (WGS) entry which is preliminary data.</text>
</comment>
<dbReference type="CDD" id="cd07505">
    <property type="entry name" value="HAD_BPGM-like"/>
    <property type="match status" value="1"/>
</dbReference>
<proteinExistence type="inferred from homology"/>
<reference evidence="6 7" key="1">
    <citation type="submission" date="2017-05" db="EMBL/GenBank/DDBJ databases">
        <title>Genome sequencing of Fusobacterium nucleatum subsp. polymorphum KCOM 1001 (=ChDC F119).</title>
        <authorList>
            <person name="Kook J.-K."/>
            <person name="Park S.-N."/>
            <person name="Lim Y.K."/>
            <person name="Roh H."/>
        </authorList>
    </citation>
    <scope>NUCLEOTIDE SEQUENCE [LARGE SCALE GENOMIC DNA]</scope>
    <source>
        <strain evidence="6 7">KCOM 1001</strain>
    </source>
</reference>
<dbReference type="Gene3D" id="1.10.150.240">
    <property type="entry name" value="Putative phosphatase, domain 2"/>
    <property type="match status" value="1"/>
</dbReference>
<sequence length="191" mass="22179">MTSKNKLAIFDLDGTLFDTKDVNYNAYKNAIKMTGIDANIDYYDFCNLYNGKNYRDFLSKIIPNISEKQMKIIHNLKKNIYIEYLDKARKNNLLFLMIQEIKKSFYISIVTNASKKNVEDILEKFAVKDLFDLLITQEDVKIPKPSAEGFLKAMDYFNIPKKDTIIFEDSEIGIQAAIELGVDYLKVYGYN</sequence>
<keyword evidence="3" id="KW-0479">Metal-binding</keyword>
<dbReference type="InterPro" id="IPR023214">
    <property type="entry name" value="HAD_sf"/>
</dbReference>
<evidence type="ECO:0000256" key="1">
    <source>
        <dbReference type="ARBA" id="ARBA00001946"/>
    </source>
</evidence>